<protein>
    <submittedName>
        <fullName evidence="8">Unannotated protein</fullName>
    </submittedName>
</protein>
<evidence type="ECO:0000256" key="5">
    <source>
        <dbReference type="ARBA" id="ARBA00023136"/>
    </source>
</evidence>
<keyword evidence="5 6" id="KW-0472">Membrane</keyword>
<keyword evidence="2" id="KW-1003">Cell membrane</keyword>
<organism evidence="8">
    <name type="scientific">freshwater metagenome</name>
    <dbReference type="NCBI Taxonomy" id="449393"/>
    <lineage>
        <taxon>unclassified sequences</taxon>
        <taxon>metagenomes</taxon>
        <taxon>ecological metagenomes</taxon>
    </lineage>
</organism>
<keyword evidence="4 6" id="KW-1133">Transmembrane helix</keyword>
<dbReference type="GO" id="GO:0005886">
    <property type="term" value="C:plasma membrane"/>
    <property type="evidence" value="ECO:0007669"/>
    <property type="project" value="UniProtKB-SubCell"/>
</dbReference>
<dbReference type="GO" id="GO:0006825">
    <property type="term" value="P:copper ion transport"/>
    <property type="evidence" value="ECO:0007669"/>
    <property type="project" value="InterPro"/>
</dbReference>
<dbReference type="InterPro" id="IPR008457">
    <property type="entry name" value="Cu-R_CopD_dom"/>
</dbReference>
<feature type="transmembrane region" description="Helical" evidence="6">
    <location>
        <begin position="477"/>
        <end position="498"/>
    </location>
</feature>
<evidence type="ECO:0000256" key="6">
    <source>
        <dbReference type="SAM" id="Phobius"/>
    </source>
</evidence>
<dbReference type="InterPro" id="IPR032694">
    <property type="entry name" value="CopC/D"/>
</dbReference>
<comment type="subcellular location">
    <subcellularLocation>
        <location evidence="1">Cell membrane</location>
        <topology evidence="1">Multi-pass membrane protein</topology>
    </subcellularLocation>
</comment>
<accession>A0A6J5Z1T3</accession>
<feature type="transmembrane region" description="Helical" evidence="6">
    <location>
        <begin position="330"/>
        <end position="350"/>
    </location>
</feature>
<proteinExistence type="predicted"/>
<evidence type="ECO:0000256" key="3">
    <source>
        <dbReference type="ARBA" id="ARBA00022692"/>
    </source>
</evidence>
<keyword evidence="3 6" id="KW-0812">Transmembrane</keyword>
<feature type="transmembrane region" description="Helical" evidence="6">
    <location>
        <begin position="272"/>
        <end position="291"/>
    </location>
</feature>
<feature type="transmembrane region" description="Helical" evidence="6">
    <location>
        <begin position="510"/>
        <end position="532"/>
    </location>
</feature>
<evidence type="ECO:0000256" key="4">
    <source>
        <dbReference type="ARBA" id="ARBA00022989"/>
    </source>
</evidence>
<dbReference type="PANTHER" id="PTHR34820">
    <property type="entry name" value="INNER MEMBRANE PROTEIN YEBZ"/>
    <property type="match status" value="1"/>
</dbReference>
<feature type="transmembrane region" description="Helical" evidence="6">
    <location>
        <begin position="232"/>
        <end position="252"/>
    </location>
</feature>
<feature type="transmembrane region" description="Helical" evidence="6">
    <location>
        <begin position="132"/>
        <end position="150"/>
    </location>
</feature>
<feature type="transmembrane region" description="Helical" evidence="6">
    <location>
        <begin position="563"/>
        <end position="583"/>
    </location>
</feature>
<dbReference type="AlphaFoldDB" id="A0A6J5Z1T3"/>
<feature type="transmembrane region" description="Helical" evidence="6">
    <location>
        <begin position="445"/>
        <end position="465"/>
    </location>
</feature>
<feature type="transmembrane region" description="Helical" evidence="6">
    <location>
        <begin position="362"/>
        <end position="386"/>
    </location>
</feature>
<evidence type="ECO:0000259" key="7">
    <source>
        <dbReference type="Pfam" id="PF05425"/>
    </source>
</evidence>
<reference evidence="8" key="1">
    <citation type="submission" date="2020-05" db="EMBL/GenBank/DDBJ databases">
        <authorList>
            <person name="Chiriac C."/>
            <person name="Salcher M."/>
            <person name="Ghai R."/>
            <person name="Kavagutti S V."/>
        </authorList>
    </citation>
    <scope>NUCLEOTIDE SEQUENCE</scope>
</reference>
<dbReference type="PANTHER" id="PTHR34820:SF4">
    <property type="entry name" value="INNER MEMBRANE PROTEIN YEBZ"/>
    <property type="match status" value="1"/>
</dbReference>
<sequence length="630" mass="68359">MNLLSENLTATNSLVNTLATVNKSLLILSSFAFVGILLAFAFLLLERDGVLQESAQNLRKFGSLCVAIWALTSFFQIILTLANILGTSIGPALDATTFRSFVTQIDLGRFLLAQTILAVGISLWFRFIRTSLQSVVTLAIALLALVLPVFQSHSASSGSHALAIGSLVVHVVALALWVGGVFAIALLSDVDRIVALPRFSQLALWAAIAVVISGVANAWARLDFSEAWATSYARVIIVKALLTSVLIAIGFINRRELAKSEKTGWQFLRKLIVVETLLMTLILILGSWLSGAQPPSGGELSTSPAISIVGFEAPAAPTFTRILMLYEPDALMIALLITLVALYIKGVAVLKKRGDSWPVGRTIAFALGIAAIDLATSGGLGVYALFSFQYHMIAHMVLGMLAPIFLVLGAPITLALRTLPQGRTPDERGVRGSLLAALHSRYSGIITNPVVALALFDGSLFVLYFTDLFGNLMQNHAGHLFMNIHFMLAGFLFFHVIIGIDPNPRRIPHIVRMVMLFAAMSIHAFFAIALLATTTLIDGGYYASIQTPWVTDLLGDQHAAGSIAWAMGELPIILALTATFIQWMRDDSREAKRIDRNEARMAAMGEPDDLAQYNNYLNQLQRRDEKAGEQ</sequence>
<evidence type="ECO:0000256" key="2">
    <source>
        <dbReference type="ARBA" id="ARBA00022475"/>
    </source>
</evidence>
<dbReference type="Pfam" id="PF05425">
    <property type="entry name" value="CopD"/>
    <property type="match status" value="1"/>
</dbReference>
<feature type="transmembrane region" description="Helical" evidence="6">
    <location>
        <begin position="199"/>
        <end position="220"/>
    </location>
</feature>
<feature type="transmembrane region" description="Helical" evidence="6">
    <location>
        <begin position="107"/>
        <end position="125"/>
    </location>
</feature>
<evidence type="ECO:0000256" key="1">
    <source>
        <dbReference type="ARBA" id="ARBA00004651"/>
    </source>
</evidence>
<evidence type="ECO:0000313" key="8">
    <source>
        <dbReference type="EMBL" id="CAB4334190.1"/>
    </source>
</evidence>
<dbReference type="Pfam" id="PF09678">
    <property type="entry name" value="Caa3_CtaG"/>
    <property type="match status" value="1"/>
</dbReference>
<feature type="transmembrane region" description="Helical" evidence="6">
    <location>
        <begin position="66"/>
        <end position="87"/>
    </location>
</feature>
<feature type="transmembrane region" description="Helical" evidence="6">
    <location>
        <begin position="392"/>
        <end position="416"/>
    </location>
</feature>
<dbReference type="EMBL" id="CAESAG010000046">
    <property type="protein sequence ID" value="CAB4334190.1"/>
    <property type="molecule type" value="Genomic_DNA"/>
</dbReference>
<dbReference type="InterPro" id="IPR019108">
    <property type="entry name" value="Caa3_assmbl_CtaG-rel"/>
</dbReference>
<feature type="domain" description="Copper resistance protein D" evidence="7">
    <location>
        <begin position="195"/>
        <end position="289"/>
    </location>
</feature>
<feature type="transmembrane region" description="Helical" evidence="6">
    <location>
        <begin position="25"/>
        <end position="45"/>
    </location>
</feature>
<feature type="transmembrane region" description="Helical" evidence="6">
    <location>
        <begin position="162"/>
        <end position="187"/>
    </location>
</feature>
<name>A0A6J5Z1T3_9ZZZZ</name>
<gene>
    <name evidence="8" type="ORF">UFOPK4080_00421</name>
</gene>